<protein>
    <submittedName>
        <fullName evidence="4">Cyclohexanone monooxygenase</fullName>
    </submittedName>
</protein>
<evidence type="ECO:0000313" key="4">
    <source>
        <dbReference type="EMBL" id="AJD47762.1"/>
    </source>
</evidence>
<dbReference type="RefSeq" id="WP_008738931.1">
    <property type="nucleotide sequence ID" value="NZ_CP004387.1"/>
</dbReference>
<sequence>MSAANKISNNKATPDVEVAIIGTGFAGLGMAIRLKQDGQDSFVLLERADEVGGTWRDNHYPGAACDVPSHLYSFSFAPNPDWSRKYPTQPELYRYLRKVANDHGLYPHIRFNSNLENATYDEANGLWRVVTGSGDITARSLVMGSGGLAEPKLPDIPGVESFQGKTFHSSRWDHDYDLAGKRVAVIGTGASAIQLVPEIAKQAGRLDVYQRTPNWIIPRNDRAYLDAEKTLFRKLPLTRQLHRAAIYWGHESRVMGLVLNPKLMTLFQKLAEWHIRRQVKDKALRDIVTPDYTIGCKRILISNDWYPALQQPNVELVTDGIREIRANSIVTADGTEREIDVLIFATGFYATENPIADRVHGRDGESLAHAWRDGEEAYLGTLVNGFPNLYFIIGPNTGLGHTSMIFMIETQVDYIARLLALRNKAGGKVLEVRPEVQARYNERLQARLGSSIWATGCDSWYKHKSGKITALWPGFTFEFRLRARRFNQQDYLID</sequence>
<keyword evidence="3" id="KW-0560">Oxidoreductase</keyword>
<dbReference type="GO" id="GO:0050660">
    <property type="term" value="F:flavin adenine dinucleotide binding"/>
    <property type="evidence" value="ECO:0007669"/>
    <property type="project" value="InterPro"/>
</dbReference>
<evidence type="ECO:0000256" key="1">
    <source>
        <dbReference type="ARBA" id="ARBA00022630"/>
    </source>
</evidence>
<dbReference type="Proteomes" id="UP000006764">
    <property type="component" value="Chromosome"/>
</dbReference>
<dbReference type="GO" id="GO:0004499">
    <property type="term" value="F:N,N-dimethylaniline monooxygenase activity"/>
    <property type="evidence" value="ECO:0007669"/>
    <property type="project" value="InterPro"/>
</dbReference>
<name>A0A0B4XN75_9GAMM</name>
<dbReference type="InterPro" id="IPR020946">
    <property type="entry name" value="Flavin_mOase-like"/>
</dbReference>
<keyword evidence="2" id="KW-0274">FAD</keyword>
<dbReference type="OrthoDB" id="9766402at2"/>
<dbReference type="PANTHER" id="PTHR42877:SF4">
    <property type="entry name" value="FAD_NAD(P)-BINDING DOMAIN-CONTAINING PROTEIN-RELATED"/>
    <property type="match status" value="1"/>
</dbReference>
<dbReference type="InterPro" id="IPR051209">
    <property type="entry name" value="FAD-bind_Monooxygenase_sf"/>
</dbReference>
<dbReference type="GO" id="GO:0050661">
    <property type="term" value="F:NADP binding"/>
    <property type="evidence" value="ECO:0007669"/>
    <property type="project" value="InterPro"/>
</dbReference>
<dbReference type="Gene3D" id="3.50.50.60">
    <property type="entry name" value="FAD/NAD(P)-binding domain"/>
    <property type="match status" value="2"/>
</dbReference>
<dbReference type="PANTHER" id="PTHR42877">
    <property type="entry name" value="L-ORNITHINE N(5)-MONOOXYGENASE-RELATED"/>
    <property type="match status" value="1"/>
</dbReference>
<dbReference type="SUPFAM" id="SSF51905">
    <property type="entry name" value="FAD/NAD(P)-binding domain"/>
    <property type="match status" value="1"/>
</dbReference>
<keyword evidence="1" id="KW-0285">Flavoprotein</keyword>
<keyword evidence="5" id="KW-1185">Reference proteome</keyword>
<gene>
    <name evidence="4" type="ORF">S7S_06730</name>
</gene>
<keyword evidence="4" id="KW-0503">Monooxygenase</keyword>
<accession>A0A0B4XN75</accession>
<organism evidence="4 5">
    <name type="scientific">Isoalcanivorax pacificus W11-5</name>
    <dbReference type="NCBI Taxonomy" id="391936"/>
    <lineage>
        <taxon>Bacteria</taxon>
        <taxon>Pseudomonadati</taxon>
        <taxon>Pseudomonadota</taxon>
        <taxon>Gammaproteobacteria</taxon>
        <taxon>Oceanospirillales</taxon>
        <taxon>Alcanivoracaceae</taxon>
        <taxon>Isoalcanivorax</taxon>
    </lineage>
</organism>
<dbReference type="STRING" id="391936.S7S_06730"/>
<evidence type="ECO:0000313" key="5">
    <source>
        <dbReference type="Proteomes" id="UP000006764"/>
    </source>
</evidence>
<dbReference type="KEGG" id="apac:S7S_06730"/>
<dbReference type="InterPro" id="IPR036188">
    <property type="entry name" value="FAD/NAD-bd_sf"/>
</dbReference>
<evidence type="ECO:0000256" key="3">
    <source>
        <dbReference type="ARBA" id="ARBA00023002"/>
    </source>
</evidence>
<dbReference type="Pfam" id="PF00743">
    <property type="entry name" value="FMO-like"/>
    <property type="match status" value="1"/>
</dbReference>
<dbReference type="HOGENOM" id="CLU_006937_7_1_6"/>
<dbReference type="PRINTS" id="PR00469">
    <property type="entry name" value="PNDRDTASEII"/>
</dbReference>
<evidence type="ECO:0000256" key="2">
    <source>
        <dbReference type="ARBA" id="ARBA00022827"/>
    </source>
</evidence>
<proteinExistence type="predicted"/>
<dbReference type="EMBL" id="CP004387">
    <property type="protein sequence ID" value="AJD47762.1"/>
    <property type="molecule type" value="Genomic_DNA"/>
</dbReference>
<dbReference type="AlphaFoldDB" id="A0A0B4XN75"/>
<reference evidence="4 5" key="1">
    <citation type="journal article" date="2012" name="J. Bacteriol.">
        <title>Genome sequence of an alkane-degrading bacterium, Alcanivorax pacificus type strain W11-5, isolated from deep sea sediment.</title>
        <authorList>
            <person name="Lai Q."/>
            <person name="Shao Z."/>
        </authorList>
    </citation>
    <scope>NUCLEOTIDE SEQUENCE [LARGE SCALE GENOMIC DNA]</scope>
    <source>
        <strain evidence="4 5">W11-5</strain>
    </source>
</reference>